<evidence type="ECO:0000259" key="4">
    <source>
        <dbReference type="SMART" id="SM00861"/>
    </source>
</evidence>
<sequence>MQSAYIGKLMEIAEHDNKVIHLLADSGTGYDEMFRYNFPKQIHNFGISEEHMVAAAAGMATVGYVPFVYTAGAFLAYRSLEFIRDDICFQNLNVKIVGMGSGLSWSSLGPTHHTTEDVAVLRSLPNLMILSPATPRQVAACVQATYEHQGPVYIRIGMNHEKEFFPDNYTLKTASNDVLQENGDISIFVTGSILEEVQRAVEALGKEGYGVNLINVPVIKPLANGQILSMVKKSRLCFTVEEHNVLGGLGSAIAEVLTEYGIGVPLHRIGLKDTFAVGYGTHAAVRKANSLDAQSIYQQIKERL</sequence>
<dbReference type="Gene3D" id="3.40.50.920">
    <property type="match status" value="1"/>
</dbReference>
<evidence type="ECO:0000256" key="3">
    <source>
        <dbReference type="ARBA" id="ARBA00023052"/>
    </source>
</evidence>
<dbReference type="InterPro" id="IPR051157">
    <property type="entry name" value="PDH/Transketolase"/>
</dbReference>
<comment type="similarity">
    <text evidence="2">Belongs to the transketolase family.</text>
</comment>
<comment type="caution">
    <text evidence="5">The sequence shown here is derived from an EMBL/GenBank/DDBJ whole genome shotgun (WGS) entry which is preliminary data.</text>
</comment>
<dbReference type="RefSeq" id="WP_303668637.1">
    <property type="nucleotide sequence ID" value="NZ_SVCA01000002.1"/>
</dbReference>
<feature type="domain" description="Transketolase-like pyrimidine-binding" evidence="4">
    <location>
        <begin position="1"/>
        <end position="163"/>
    </location>
</feature>
<evidence type="ECO:0000313" key="5">
    <source>
        <dbReference type="EMBL" id="MBE6084546.1"/>
    </source>
</evidence>
<dbReference type="SUPFAM" id="SSF52518">
    <property type="entry name" value="Thiamin diphosphate-binding fold (THDP-binding)"/>
    <property type="match status" value="1"/>
</dbReference>
<dbReference type="AlphaFoldDB" id="A0A927WGX1"/>
<reference evidence="5" key="1">
    <citation type="submission" date="2019-04" db="EMBL/GenBank/DDBJ databases">
        <title>Evolution of Biomass-Degrading Anaerobic Consortia Revealed by Metagenomics.</title>
        <authorList>
            <person name="Peng X."/>
        </authorList>
    </citation>
    <scope>NUCLEOTIDE SEQUENCE</scope>
    <source>
        <strain evidence="5">SIG242</strain>
    </source>
</reference>
<dbReference type="FunFam" id="3.40.50.970:FF:000129">
    <property type="entry name" value="Transketolase"/>
    <property type="match status" value="1"/>
</dbReference>
<dbReference type="EMBL" id="SVCA01000002">
    <property type="protein sequence ID" value="MBE6084546.1"/>
    <property type="molecule type" value="Genomic_DNA"/>
</dbReference>
<evidence type="ECO:0000256" key="1">
    <source>
        <dbReference type="ARBA" id="ARBA00001964"/>
    </source>
</evidence>
<accession>A0A927WGX1</accession>
<protein>
    <submittedName>
        <fullName evidence="5">Transketolase</fullName>
    </submittedName>
</protein>
<dbReference type="InterPro" id="IPR029061">
    <property type="entry name" value="THDP-binding"/>
</dbReference>
<keyword evidence="3" id="KW-0786">Thiamine pyrophosphate</keyword>
<dbReference type="Pfam" id="PF02779">
    <property type="entry name" value="Transket_pyr"/>
    <property type="match status" value="1"/>
</dbReference>
<dbReference type="Pfam" id="PF02780">
    <property type="entry name" value="Transketolase_C"/>
    <property type="match status" value="1"/>
</dbReference>
<dbReference type="InterPro" id="IPR033248">
    <property type="entry name" value="Transketolase_C"/>
</dbReference>
<dbReference type="SUPFAM" id="SSF52922">
    <property type="entry name" value="TK C-terminal domain-like"/>
    <property type="match status" value="1"/>
</dbReference>
<dbReference type="Gene3D" id="3.40.50.970">
    <property type="match status" value="1"/>
</dbReference>
<dbReference type="Proteomes" id="UP000772151">
    <property type="component" value="Unassembled WGS sequence"/>
</dbReference>
<name>A0A927WGX1_SELRU</name>
<organism evidence="5 6">
    <name type="scientific">Selenomonas ruminantium</name>
    <dbReference type="NCBI Taxonomy" id="971"/>
    <lineage>
        <taxon>Bacteria</taxon>
        <taxon>Bacillati</taxon>
        <taxon>Bacillota</taxon>
        <taxon>Negativicutes</taxon>
        <taxon>Selenomonadales</taxon>
        <taxon>Selenomonadaceae</taxon>
        <taxon>Selenomonas</taxon>
    </lineage>
</organism>
<evidence type="ECO:0000256" key="2">
    <source>
        <dbReference type="ARBA" id="ARBA00007131"/>
    </source>
</evidence>
<dbReference type="InterPro" id="IPR005475">
    <property type="entry name" value="Transketolase-like_Pyr-bd"/>
</dbReference>
<evidence type="ECO:0000313" key="6">
    <source>
        <dbReference type="Proteomes" id="UP000772151"/>
    </source>
</evidence>
<dbReference type="PANTHER" id="PTHR43825:SF1">
    <property type="entry name" value="TRANSKETOLASE-LIKE PYRIMIDINE-BINDING DOMAIN-CONTAINING PROTEIN"/>
    <property type="match status" value="1"/>
</dbReference>
<comment type="cofactor">
    <cofactor evidence="1">
        <name>thiamine diphosphate</name>
        <dbReference type="ChEBI" id="CHEBI:58937"/>
    </cofactor>
</comment>
<proteinExistence type="inferred from homology"/>
<dbReference type="PANTHER" id="PTHR43825">
    <property type="entry name" value="PYRUVATE DEHYDROGENASE E1 COMPONENT"/>
    <property type="match status" value="1"/>
</dbReference>
<dbReference type="SMART" id="SM00861">
    <property type="entry name" value="Transket_pyr"/>
    <property type="match status" value="1"/>
</dbReference>
<gene>
    <name evidence="5" type="ORF">E7203_03610</name>
</gene>
<dbReference type="CDD" id="cd07033">
    <property type="entry name" value="TPP_PYR_DXS_TK_like"/>
    <property type="match status" value="1"/>
</dbReference>
<dbReference type="InterPro" id="IPR009014">
    <property type="entry name" value="Transketo_C/PFOR_II"/>
</dbReference>